<sequence length="110" mass="12054">MLYYLAPPSVFVLRAVEVCGAYVMLGRAMQWFLIFAFFLRREWLVIGLGPVTIAIIGAVTVMAGWGAAELGEIHAVLGMGTKLRVKVFETNSSKLLIDSDSEPESSMIKS</sequence>
<evidence type="ECO:0000256" key="1">
    <source>
        <dbReference type="SAM" id="Phobius"/>
    </source>
</evidence>
<evidence type="ECO:0000313" key="3">
    <source>
        <dbReference type="Proteomes" id="UP001218188"/>
    </source>
</evidence>
<feature type="transmembrane region" description="Helical" evidence="1">
    <location>
        <begin position="20"/>
        <end position="39"/>
    </location>
</feature>
<dbReference type="Proteomes" id="UP001218188">
    <property type="component" value="Unassembled WGS sequence"/>
</dbReference>
<proteinExistence type="predicted"/>
<keyword evidence="1" id="KW-1133">Transmembrane helix</keyword>
<accession>A0AAD6XAL4</accession>
<feature type="transmembrane region" description="Helical" evidence="1">
    <location>
        <begin position="46"/>
        <end position="68"/>
    </location>
</feature>
<keyword evidence="3" id="KW-1185">Reference proteome</keyword>
<name>A0AAD6XAL4_9AGAR</name>
<comment type="caution">
    <text evidence="2">The sequence shown here is derived from an EMBL/GenBank/DDBJ whole genome shotgun (WGS) entry which is preliminary data.</text>
</comment>
<dbReference type="AlphaFoldDB" id="A0AAD6XAL4"/>
<keyword evidence="1" id="KW-0472">Membrane</keyword>
<evidence type="ECO:0000313" key="2">
    <source>
        <dbReference type="EMBL" id="KAJ7040986.1"/>
    </source>
</evidence>
<dbReference type="EMBL" id="JARJCM010000019">
    <property type="protein sequence ID" value="KAJ7040986.1"/>
    <property type="molecule type" value="Genomic_DNA"/>
</dbReference>
<gene>
    <name evidence="2" type="ORF">C8F04DRAFT_1253491</name>
</gene>
<keyword evidence="1" id="KW-0812">Transmembrane</keyword>
<reference evidence="2" key="1">
    <citation type="submission" date="2023-03" db="EMBL/GenBank/DDBJ databases">
        <title>Massive genome expansion in bonnet fungi (Mycena s.s.) driven by repeated elements and novel gene families across ecological guilds.</title>
        <authorList>
            <consortium name="Lawrence Berkeley National Laboratory"/>
            <person name="Harder C.B."/>
            <person name="Miyauchi S."/>
            <person name="Viragh M."/>
            <person name="Kuo A."/>
            <person name="Thoen E."/>
            <person name="Andreopoulos B."/>
            <person name="Lu D."/>
            <person name="Skrede I."/>
            <person name="Drula E."/>
            <person name="Henrissat B."/>
            <person name="Morin E."/>
            <person name="Kohler A."/>
            <person name="Barry K."/>
            <person name="LaButti K."/>
            <person name="Morin E."/>
            <person name="Salamov A."/>
            <person name="Lipzen A."/>
            <person name="Mereny Z."/>
            <person name="Hegedus B."/>
            <person name="Baldrian P."/>
            <person name="Stursova M."/>
            <person name="Weitz H."/>
            <person name="Taylor A."/>
            <person name="Grigoriev I.V."/>
            <person name="Nagy L.G."/>
            <person name="Martin F."/>
            <person name="Kauserud H."/>
        </authorList>
    </citation>
    <scope>NUCLEOTIDE SEQUENCE</scope>
    <source>
        <strain evidence="2">CBHHK200</strain>
    </source>
</reference>
<protein>
    <submittedName>
        <fullName evidence="2">Uncharacterized protein</fullName>
    </submittedName>
</protein>
<organism evidence="2 3">
    <name type="scientific">Mycena alexandri</name>
    <dbReference type="NCBI Taxonomy" id="1745969"/>
    <lineage>
        <taxon>Eukaryota</taxon>
        <taxon>Fungi</taxon>
        <taxon>Dikarya</taxon>
        <taxon>Basidiomycota</taxon>
        <taxon>Agaricomycotina</taxon>
        <taxon>Agaricomycetes</taxon>
        <taxon>Agaricomycetidae</taxon>
        <taxon>Agaricales</taxon>
        <taxon>Marasmiineae</taxon>
        <taxon>Mycenaceae</taxon>
        <taxon>Mycena</taxon>
    </lineage>
</organism>